<keyword evidence="1" id="KW-0418">Kinase</keyword>
<evidence type="ECO:0000313" key="2">
    <source>
        <dbReference type="Proteomes" id="UP000046373"/>
    </source>
</evidence>
<dbReference type="SUPFAM" id="SSF55874">
    <property type="entry name" value="ATPase domain of HSP90 chaperone/DNA topoisomerase II/histidine kinase"/>
    <property type="match status" value="1"/>
</dbReference>
<dbReference type="EMBL" id="CCNB01000026">
    <property type="protein sequence ID" value="CDX41182.1"/>
    <property type="molecule type" value="Genomic_DNA"/>
</dbReference>
<dbReference type="AlphaFoldDB" id="A0A090FB44"/>
<proteinExistence type="predicted"/>
<protein>
    <submittedName>
        <fullName evidence="1">Histidine kinase</fullName>
    </submittedName>
</protein>
<keyword evidence="1" id="KW-0808">Transferase</keyword>
<accession>A0A090FB44</accession>
<name>A0A090FB44_MESPL</name>
<dbReference type="Pfam" id="PF13589">
    <property type="entry name" value="HATPase_c_3"/>
    <property type="match status" value="1"/>
</dbReference>
<dbReference type="Proteomes" id="UP000046373">
    <property type="component" value="Unassembled WGS sequence"/>
</dbReference>
<reference evidence="1 2" key="1">
    <citation type="submission" date="2014-08" db="EMBL/GenBank/DDBJ databases">
        <authorList>
            <person name="Moulin Lionel"/>
        </authorList>
    </citation>
    <scope>NUCLEOTIDE SEQUENCE [LARGE SCALE GENOMIC DNA]</scope>
</reference>
<dbReference type="GO" id="GO:0016301">
    <property type="term" value="F:kinase activity"/>
    <property type="evidence" value="ECO:0007669"/>
    <property type="project" value="UniProtKB-KW"/>
</dbReference>
<evidence type="ECO:0000313" key="1">
    <source>
        <dbReference type="EMBL" id="CDX41182.1"/>
    </source>
</evidence>
<dbReference type="Gene3D" id="3.30.565.10">
    <property type="entry name" value="Histidine kinase-like ATPase, C-terminal domain"/>
    <property type="match status" value="1"/>
</dbReference>
<dbReference type="InterPro" id="IPR036890">
    <property type="entry name" value="HATPase_C_sf"/>
</dbReference>
<gene>
    <name evidence="1" type="ORF">MPLDJ20_320050</name>
</gene>
<organism evidence="1 2">
    <name type="scientific">Mesorhizobium plurifarium</name>
    <dbReference type="NCBI Taxonomy" id="69974"/>
    <lineage>
        <taxon>Bacteria</taxon>
        <taxon>Pseudomonadati</taxon>
        <taxon>Pseudomonadota</taxon>
        <taxon>Alphaproteobacteria</taxon>
        <taxon>Hyphomicrobiales</taxon>
        <taxon>Phyllobacteriaceae</taxon>
        <taxon>Mesorhizobium</taxon>
    </lineage>
</organism>
<sequence>MPTQVDLREALAAELNKPDLDFERIAEVASELISSDTSRARFSVDAGLVARLGRELVARHETALSELVKNAYDADATRVAVRISNPSHANYIEIADDGVGMTSEELVRGFMRLATDEKVTNPISVKFKRRRAGRKGIGRFAAERLGKKLTLTTATADASSALRVEIDWERFTPGKELGAISAPITLVPKERLHGTTLRIERLRDNWPPTTWP</sequence>